<feature type="transmembrane region" description="Helical" evidence="9">
    <location>
        <begin position="12"/>
        <end position="33"/>
    </location>
</feature>
<dbReference type="PANTHER" id="PTHR12174:SF23">
    <property type="entry name" value="MINOR HISTOCOMPATIBILITY ANTIGEN H13"/>
    <property type="match status" value="1"/>
</dbReference>
<accession>A0AAD4BWU4</accession>
<keyword evidence="6 9" id="KW-1133">Transmembrane helix</keyword>
<reference evidence="10" key="2">
    <citation type="journal article" date="2020" name="Nat. Commun.">
        <title>Large-scale genome sequencing of mycorrhizal fungi provides insights into the early evolution of symbiotic traits.</title>
        <authorList>
            <person name="Miyauchi S."/>
            <person name="Kiss E."/>
            <person name="Kuo A."/>
            <person name="Drula E."/>
            <person name="Kohler A."/>
            <person name="Sanchez-Garcia M."/>
            <person name="Morin E."/>
            <person name="Andreopoulos B."/>
            <person name="Barry K.W."/>
            <person name="Bonito G."/>
            <person name="Buee M."/>
            <person name="Carver A."/>
            <person name="Chen C."/>
            <person name="Cichocki N."/>
            <person name="Clum A."/>
            <person name="Culley D."/>
            <person name="Crous P.W."/>
            <person name="Fauchery L."/>
            <person name="Girlanda M."/>
            <person name="Hayes R.D."/>
            <person name="Keri Z."/>
            <person name="LaButti K."/>
            <person name="Lipzen A."/>
            <person name="Lombard V."/>
            <person name="Magnuson J."/>
            <person name="Maillard F."/>
            <person name="Murat C."/>
            <person name="Nolan M."/>
            <person name="Ohm R.A."/>
            <person name="Pangilinan J."/>
            <person name="Pereira M.F."/>
            <person name="Perotto S."/>
            <person name="Peter M."/>
            <person name="Pfister S."/>
            <person name="Riley R."/>
            <person name="Sitrit Y."/>
            <person name="Stielow J.B."/>
            <person name="Szollosi G."/>
            <person name="Zifcakova L."/>
            <person name="Stursova M."/>
            <person name="Spatafora J.W."/>
            <person name="Tedersoo L."/>
            <person name="Vaario L.M."/>
            <person name="Yamada A."/>
            <person name="Yan M."/>
            <person name="Wang P."/>
            <person name="Xu J."/>
            <person name="Bruns T."/>
            <person name="Baldrian P."/>
            <person name="Vilgalys R."/>
            <person name="Dunand C."/>
            <person name="Henrissat B."/>
            <person name="Grigoriev I.V."/>
            <person name="Hibbett D."/>
            <person name="Nagy L.G."/>
            <person name="Martin F.M."/>
        </authorList>
    </citation>
    <scope>NUCLEOTIDE SEQUENCE</scope>
    <source>
        <strain evidence="10">BED1</strain>
    </source>
</reference>
<dbReference type="AlphaFoldDB" id="A0AAD4BWU4"/>
<dbReference type="GO" id="GO:0098554">
    <property type="term" value="C:cytoplasmic side of endoplasmic reticulum membrane"/>
    <property type="evidence" value="ECO:0007669"/>
    <property type="project" value="TreeGrafter"/>
</dbReference>
<feature type="compositionally biased region" description="Acidic residues" evidence="8">
    <location>
        <begin position="47"/>
        <end position="56"/>
    </location>
</feature>
<comment type="caution">
    <text evidence="10">The sequence shown here is derived from an EMBL/GenBank/DDBJ whole genome shotgun (WGS) entry which is preliminary data.</text>
</comment>
<feature type="transmembrane region" description="Helical" evidence="9">
    <location>
        <begin position="65"/>
        <end position="83"/>
    </location>
</feature>
<dbReference type="EMBL" id="WHUW01000010">
    <property type="protein sequence ID" value="KAF8441531.1"/>
    <property type="molecule type" value="Genomic_DNA"/>
</dbReference>
<protein>
    <submittedName>
        <fullName evidence="10">Signal peptide peptidase-domain-containing protein</fullName>
    </submittedName>
</protein>
<dbReference type="GO" id="GO:0006465">
    <property type="term" value="P:signal peptide processing"/>
    <property type="evidence" value="ECO:0007669"/>
    <property type="project" value="TreeGrafter"/>
</dbReference>
<dbReference type="GO" id="GO:0098553">
    <property type="term" value="C:lumenal side of endoplasmic reticulum membrane"/>
    <property type="evidence" value="ECO:0007669"/>
    <property type="project" value="TreeGrafter"/>
</dbReference>
<feature type="compositionally biased region" description="Basic residues" evidence="8">
    <location>
        <begin position="409"/>
        <end position="420"/>
    </location>
</feature>
<feature type="transmembrane region" description="Helical" evidence="9">
    <location>
        <begin position="247"/>
        <end position="267"/>
    </location>
</feature>
<evidence type="ECO:0000256" key="7">
    <source>
        <dbReference type="ARBA" id="ARBA00023136"/>
    </source>
</evidence>
<keyword evidence="5" id="KW-0256">Endoplasmic reticulum</keyword>
<keyword evidence="4" id="KW-0378">Hydrolase</keyword>
<evidence type="ECO:0000256" key="3">
    <source>
        <dbReference type="ARBA" id="ARBA00022692"/>
    </source>
</evidence>
<dbReference type="GO" id="GO:0042500">
    <property type="term" value="F:aspartic endopeptidase activity, intramembrane cleaving"/>
    <property type="evidence" value="ECO:0007669"/>
    <property type="project" value="InterPro"/>
</dbReference>
<comment type="subcellular location">
    <subcellularLocation>
        <location evidence="1">Endoplasmic reticulum membrane</location>
        <topology evidence="1">Multi-pass membrane protein</topology>
    </subcellularLocation>
</comment>
<keyword evidence="7 9" id="KW-0472">Membrane</keyword>
<feature type="transmembrane region" description="Helical" evidence="9">
    <location>
        <begin position="95"/>
        <end position="119"/>
    </location>
</feature>
<evidence type="ECO:0000256" key="1">
    <source>
        <dbReference type="ARBA" id="ARBA00004477"/>
    </source>
</evidence>
<evidence type="ECO:0000256" key="5">
    <source>
        <dbReference type="ARBA" id="ARBA00022824"/>
    </source>
</evidence>
<evidence type="ECO:0000313" key="11">
    <source>
        <dbReference type="Proteomes" id="UP001194468"/>
    </source>
</evidence>
<feature type="transmembrane region" description="Helical" evidence="9">
    <location>
        <begin position="313"/>
        <end position="331"/>
    </location>
</feature>
<keyword evidence="3 9" id="KW-0812">Transmembrane</keyword>
<evidence type="ECO:0000256" key="6">
    <source>
        <dbReference type="ARBA" id="ARBA00022989"/>
    </source>
</evidence>
<dbReference type="GO" id="GO:0033619">
    <property type="term" value="P:membrane protein proteolysis"/>
    <property type="evidence" value="ECO:0007669"/>
    <property type="project" value="TreeGrafter"/>
</dbReference>
<proteinExistence type="inferred from homology"/>
<evidence type="ECO:0000256" key="4">
    <source>
        <dbReference type="ARBA" id="ARBA00022801"/>
    </source>
</evidence>
<feature type="region of interest" description="Disordered" evidence="8">
    <location>
        <begin position="39"/>
        <end position="58"/>
    </location>
</feature>
<dbReference type="PANTHER" id="PTHR12174">
    <property type="entry name" value="SIGNAL PEPTIDE PEPTIDASE"/>
    <property type="match status" value="1"/>
</dbReference>
<feature type="compositionally biased region" description="Acidic residues" evidence="8">
    <location>
        <begin position="387"/>
        <end position="404"/>
    </location>
</feature>
<name>A0AAD4BWU4_BOLED</name>
<evidence type="ECO:0000256" key="9">
    <source>
        <dbReference type="SAM" id="Phobius"/>
    </source>
</evidence>
<dbReference type="SMART" id="SM00730">
    <property type="entry name" value="PSN"/>
    <property type="match status" value="1"/>
</dbReference>
<dbReference type="Proteomes" id="UP001194468">
    <property type="component" value="Unassembled WGS sequence"/>
</dbReference>
<comment type="similarity">
    <text evidence="2">Belongs to the peptidase A22B family.</text>
</comment>
<feature type="transmembrane region" description="Helical" evidence="9">
    <location>
        <begin position="288"/>
        <end position="307"/>
    </location>
</feature>
<feature type="compositionally biased region" description="Polar residues" evidence="8">
    <location>
        <begin position="368"/>
        <end position="377"/>
    </location>
</feature>
<dbReference type="Pfam" id="PF04258">
    <property type="entry name" value="Peptidase_A22B"/>
    <property type="match status" value="1"/>
</dbReference>
<keyword evidence="11" id="KW-1185">Reference proteome</keyword>
<dbReference type="InterPro" id="IPR006639">
    <property type="entry name" value="Preselin/SPP"/>
</dbReference>
<sequence>MQGIDWDVVSSYAGLLCLASVSIYCGAFGSLPIRPHERTDPTKSLLQDDEDDEEDIPDRMSSGDAWLFPIVGSLALFGIYAVVTYMGKEWINWFLGWYFSIIGVGSVWKLTVSLAKFVIGREKWRTFDRNQLLLLRGPLEVISLSFRTPTLVLFPLGILPSILYSFSAGSRKSALLTDIFALSFSHNTLSILKLDSFKTGCILLSALFVYDIFWVFFTEVMVKVATSLDVPIKLLWPKSMIFATEKGFTMLGLGDVVIPGLFIALALRYDHARAEKMKTSFTKAYFSVTLTAYVVGLVTTMTVMHMMGKAQPALLYLSPACILSLFVTAVVRGEVDDVWSWSDDPELSPKKAAQEASLVSRALPKVENGNSAPQPGSSADGGHEEAEVTEGDEEEETGEAEEGQEEVKRKKRKSRGKKKA</sequence>
<evidence type="ECO:0000256" key="2">
    <source>
        <dbReference type="ARBA" id="ARBA00006859"/>
    </source>
</evidence>
<evidence type="ECO:0000313" key="10">
    <source>
        <dbReference type="EMBL" id="KAF8441531.1"/>
    </source>
</evidence>
<dbReference type="InterPro" id="IPR007369">
    <property type="entry name" value="Peptidase_A22B_SPP"/>
</dbReference>
<evidence type="ECO:0000256" key="8">
    <source>
        <dbReference type="SAM" id="MobiDB-lite"/>
    </source>
</evidence>
<reference evidence="10" key="1">
    <citation type="submission" date="2019-10" db="EMBL/GenBank/DDBJ databases">
        <authorList>
            <consortium name="DOE Joint Genome Institute"/>
            <person name="Kuo A."/>
            <person name="Miyauchi S."/>
            <person name="Kiss E."/>
            <person name="Drula E."/>
            <person name="Kohler A."/>
            <person name="Sanchez-Garcia M."/>
            <person name="Andreopoulos B."/>
            <person name="Barry K.W."/>
            <person name="Bonito G."/>
            <person name="Buee M."/>
            <person name="Carver A."/>
            <person name="Chen C."/>
            <person name="Cichocki N."/>
            <person name="Clum A."/>
            <person name="Culley D."/>
            <person name="Crous P.W."/>
            <person name="Fauchery L."/>
            <person name="Girlanda M."/>
            <person name="Hayes R."/>
            <person name="Keri Z."/>
            <person name="LaButti K."/>
            <person name="Lipzen A."/>
            <person name="Lombard V."/>
            <person name="Magnuson J."/>
            <person name="Maillard F."/>
            <person name="Morin E."/>
            <person name="Murat C."/>
            <person name="Nolan M."/>
            <person name="Ohm R."/>
            <person name="Pangilinan J."/>
            <person name="Pereira M."/>
            <person name="Perotto S."/>
            <person name="Peter M."/>
            <person name="Riley R."/>
            <person name="Sitrit Y."/>
            <person name="Stielow B."/>
            <person name="Szollosi G."/>
            <person name="Zifcakova L."/>
            <person name="Stursova M."/>
            <person name="Spatafora J.W."/>
            <person name="Tedersoo L."/>
            <person name="Vaario L.-M."/>
            <person name="Yamada A."/>
            <person name="Yan M."/>
            <person name="Wang P."/>
            <person name="Xu J."/>
            <person name="Bruns T."/>
            <person name="Baldrian P."/>
            <person name="Vilgalys R."/>
            <person name="Henrissat B."/>
            <person name="Grigoriev I.V."/>
            <person name="Hibbett D."/>
            <person name="Nagy L.G."/>
            <person name="Martin F.M."/>
        </authorList>
    </citation>
    <scope>NUCLEOTIDE SEQUENCE</scope>
    <source>
        <strain evidence="10">BED1</strain>
    </source>
</reference>
<feature type="transmembrane region" description="Helical" evidence="9">
    <location>
        <begin position="199"/>
        <end position="217"/>
    </location>
</feature>
<gene>
    <name evidence="10" type="ORF">L210DRAFT_3611978</name>
</gene>
<organism evidence="10 11">
    <name type="scientific">Boletus edulis BED1</name>
    <dbReference type="NCBI Taxonomy" id="1328754"/>
    <lineage>
        <taxon>Eukaryota</taxon>
        <taxon>Fungi</taxon>
        <taxon>Dikarya</taxon>
        <taxon>Basidiomycota</taxon>
        <taxon>Agaricomycotina</taxon>
        <taxon>Agaricomycetes</taxon>
        <taxon>Agaricomycetidae</taxon>
        <taxon>Boletales</taxon>
        <taxon>Boletineae</taxon>
        <taxon>Boletaceae</taxon>
        <taxon>Boletoideae</taxon>
        <taxon>Boletus</taxon>
    </lineage>
</organism>
<feature type="region of interest" description="Disordered" evidence="8">
    <location>
        <begin position="342"/>
        <end position="420"/>
    </location>
</feature>